<keyword evidence="9" id="KW-1185">Reference proteome</keyword>
<dbReference type="InterPro" id="IPR002751">
    <property type="entry name" value="CbiM/NikMN"/>
</dbReference>
<feature type="transmembrane region" description="Helical" evidence="7">
    <location>
        <begin position="62"/>
        <end position="90"/>
    </location>
</feature>
<keyword evidence="6 7" id="KW-0472">Membrane</keyword>
<sequence>MSVTLFATIISIVALVTCRPLTLASRLSSVPLYQHLFFGATAIVALIWSLKYTPHPLLTIHFLCATTLTLLLGARLALMSLALVILIFLLTTGAGLNSWGLSFVIWGIIPVTFSRASLLLSQKFLPRHLFIYLLVNGFITGALAILLTLIAQYLAFIWITGGDWQSQLTYLNVTPLLMFPEGLLNGMAITLLAVYKPHWLKTYDDRIYLNEGKD</sequence>
<feature type="transmembrane region" description="Helical" evidence="7">
    <location>
        <begin position="176"/>
        <end position="195"/>
    </location>
</feature>
<evidence type="ECO:0000256" key="1">
    <source>
        <dbReference type="ARBA" id="ARBA00004651"/>
    </source>
</evidence>
<feature type="transmembrane region" description="Helical" evidence="7">
    <location>
        <begin position="130"/>
        <end position="156"/>
    </location>
</feature>
<evidence type="ECO:0000256" key="4">
    <source>
        <dbReference type="ARBA" id="ARBA00022692"/>
    </source>
</evidence>
<keyword evidence="2" id="KW-0813">Transport</keyword>
<evidence type="ECO:0000313" key="8">
    <source>
        <dbReference type="EMBL" id="MFD2095553.1"/>
    </source>
</evidence>
<dbReference type="Pfam" id="PF01891">
    <property type="entry name" value="CbiM"/>
    <property type="match status" value="1"/>
</dbReference>
<proteinExistence type="predicted"/>
<reference evidence="9" key="1">
    <citation type="journal article" date="2019" name="Int. J. Syst. Evol. Microbiol.">
        <title>The Global Catalogue of Microorganisms (GCM) 10K type strain sequencing project: providing services to taxonomists for standard genome sequencing and annotation.</title>
        <authorList>
            <consortium name="The Broad Institute Genomics Platform"/>
            <consortium name="The Broad Institute Genome Sequencing Center for Infectious Disease"/>
            <person name="Wu L."/>
            <person name="Ma J."/>
        </authorList>
    </citation>
    <scope>NUCLEOTIDE SEQUENCE [LARGE SCALE GENOMIC DNA]</scope>
    <source>
        <strain evidence="9">CGMCC 1.10992</strain>
    </source>
</reference>
<evidence type="ECO:0000313" key="9">
    <source>
        <dbReference type="Proteomes" id="UP001597380"/>
    </source>
</evidence>
<organism evidence="8 9">
    <name type="scientific">Corallincola platygyrae</name>
    <dbReference type="NCBI Taxonomy" id="1193278"/>
    <lineage>
        <taxon>Bacteria</taxon>
        <taxon>Pseudomonadati</taxon>
        <taxon>Pseudomonadota</taxon>
        <taxon>Gammaproteobacteria</taxon>
        <taxon>Alteromonadales</taxon>
        <taxon>Psychromonadaceae</taxon>
        <taxon>Corallincola</taxon>
    </lineage>
</organism>
<accession>A0ABW4XKG3</accession>
<keyword evidence="5 7" id="KW-1133">Transmembrane helix</keyword>
<evidence type="ECO:0000256" key="2">
    <source>
        <dbReference type="ARBA" id="ARBA00022448"/>
    </source>
</evidence>
<feature type="transmembrane region" description="Helical" evidence="7">
    <location>
        <begin position="30"/>
        <end position="50"/>
    </location>
</feature>
<keyword evidence="3" id="KW-1003">Cell membrane</keyword>
<evidence type="ECO:0000256" key="6">
    <source>
        <dbReference type="ARBA" id="ARBA00023136"/>
    </source>
</evidence>
<comment type="caution">
    <text evidence="8">The sequence shown here is derived from an EMBL/GenBank/DDBJ whole genome shotgun (WGS) entry which is preliminary data.</text>
</comment>
<evidence type="ECO:0000256" key="5">
    <source>
        <dbReference type="ARBA" id="ARBA00022989"/>
    </source>
</evidence>
<dbReference type="Proteomes" id="UP001597380">
    <property type="component" value="Unassembled WGS sequence"/>
</dbReference>
<evidence type="ECO:0000256" key="7">
    <source>
        <dbReference type="SAM" id="Phobius"/>
    </source>
</evidence>
<keyword evidence="4 7" id="KW-0812">Transmembrane</keyword>
<dbReference type="Gene3D" id="1.10.1760.20">
    <property type="match status" value="1"/>
</dbReference>
<dbReference type="EMBL" id="JBHUHT010000009">
    <property type="protein sequence ID" value="MFD2095553.1"/>
    <property type="molecule type" value="Genomic_DNA"/>
</dbReference>
<evidence type="ECO:0000256" key="3">
    <source>
        <dbReference type="ARBA" id="ARBA00022475"/>
    </source>
</evidence>
<gene>
    <name evidence="8" type="ORF">ACFSJ3_06100</name>
</gene>
<comment type="subcellular location">
    <subcellularLocation>
        <location evidence="1">Cell membrane</location>
        <topology evidence="1">Multi-pass membrane protein</topology>
    </subcellularLocation>
</comment>
<dbReference type="RefSeq" id="WP_345340374.1">
    <property type="nucleotide sequence ID" value="NZ_BAABLI010000014.1"/>
</dbReference>
<name>A0ABW4XKG3_9GAMM</name>
<protein>
    <submittedName>
        <fullName evidence="8">Energy-coupling factor ABC transporter permease</fullName>
    </submittedName>
</protein>